<feature type="region of interest" description="Disordered" evidence="1">
    <location>
        <begin position="174"/>
        <end position="210"/>
    </location>
</feature>
<sequence>MPEPILISSISGTVISAAILLTVGGTAAVAAWRWGEQSRNIIRVAFNKANEHEVQLFEKGILHDTPFRQLAGQYEALFASCCCGSPKYLKAAQRLRVALRRVVEEGLKLPPFGSPLLFEDEGPEAVHTPIEERDNWEMLHLMRHPDFQRNEMIKQLRRDRGWRDYFRTLEASEGDLLRERPPPEAGLAGPAGPPARRADDERTEMGEGSRLGSRLASIDLGGYLAVGEGSVADGASRSVFSGDGRASHTRSLHSEALGSPAPGSLRSRNPTGTPRGGDQPSAALTGSRRSISGSASGGGFFSRSRPAASTAGDSEGGLSRVTEHNQPGGGSARLSQPDHAALEAFARDRRDTMATTNAWVAPPRQSFGEGPSVRSTSGIELAQQSSLYQRPSSSESAYQGSSSGLRRPSPRDHSTRTPSEMGSASKPRLPRIESAAEVAAEMRLSGSESVLNSAGLNSAGLNSAGPSATDLPGWARFKKDQSLSGCPGSEIEPVLARAGSSPLAPTQPALTPTPEGQTSYVPSSNLAARARAEEPSTTTQGRMADAGTQETPPTRNRSGPPQGLIHVAATNAARQLEEQEARRGSASRARVRGRETPGRGHESSGRGSRPSSGTVLTRIRREEDAARARQEAGSPVRPVSPTASPSGSMAQSPERPIARPIVSRLQSPSRSYNAPGTQTMGRGE</sequence>
<feature type="compositionally biased region" description="Polar residues" evidence="1">
    <location>
        <begin position="446"/>
        <end position="466"/>
    </location>
</feature>
<keyword evidence="4" id="KW-1185">Reference proteome</keyword>
<accession>A0A8H7E0X0</accession>
<feature type="compositionally biased region" description="Polar residues" evidence="1">
    <location>
        <begin position="548"/>
        <end position="559"/>
    </location>
</feature>
<reference evidence="3" key="1">
    <citation type="submission" date="2020-02" db="EMBL/GenBank/DDBJ databases">
        <authorList>
            <person name="Palmer J.M."/>
        </authorList>
    </citation>
    <scope>NUCLEOTIDE SEQUENCE</scope>
    <source>
        <strain evidence="3">EPUS1.4</strain>
        <tissue evidence="3">Thallus</tissue>
    </source>
</reference>
<feature type="compositionally biased region" description="Polar residues" evidence="1">
    <location>
        <begin position="373"/>
        <end position="391"/>
    </location>
</feature>
<feature type="compositionally biased region" description="Low complexity" evidence="1">
    <location>
        <begin position="392"/>
        <end position="407"/>
    </location>
</feature>
<feature type="region of interest" description="Disordered" evidence="1">
    <location>
        <begin position="242"/>
        <end position="684"/>
    </location>
</feature>
<name>A0A8H7E0X0_9EURO</name>
<organism evidence="3 4">
    <name type="scientific">Endocarpon pusillum</name>
    <dbReference type="NCBI Taxonomy" id="364733"/>
    <lineage>
        <taxon>Eukaryota</taxon>
        <taxon>Fungi</taxon>
        <taxon>Dikarya</taxon>
        <taxon>Ascomycota</taxon>
        <taxon>Pezizomycotina</taxon>
        <taxon>Eurotiomycetes</taxon>
        <taxon>Chaetothyriomycetidae</taxon>
        <taxon>Verrucariales</taxon>
        <taxon>Verrucariaceae</taxon>
        <taxon>Endocarpon</taxon>
    </lineage>
</organism>
<evidence type="ECO:0000256" key="1">
    <source>
        <dbReference type="SAM" id="MobiDB-lite"/>
    </source>
</evidence>
<feature type="compositionally biased region" description="Polar residues" evidence="1">
    <location>
        <begin position="664"/>
        <end position="684"/>
    </location>
</feature>
<feature type="compositionally biased region" description="Basic and acidic residues" evidence="1">
    <location>
        <begin position="592"/>
        <end position="604"/>
    </location>
</feature>
<dbReference type="AlphaFoldDB" id="A0A8H7E0X0"/>
<dbReference type="Proteomes" id="UP000606974">
    <property type="component" value="Unassembled WGS sequence"/>
</dbReference>
<gene>
    <name evidence="3" type="ORF">GJ744_002926</name>
</gene>
<feature type="compositionally biased region" description="Polar residues" evidence="1">
    <location>
        <begin position="641"/>
        <end position="651"/>
    </location>
</feature>
<feature type="compositionally biased region" description="Basic and acidic residues" evidence="1">
    <location>
        <begin position="619"/>
        <end position="630"/>
    </location>
</feature>
<evidence type="ECO:0000313" key="4">
    <source>
        <dbReference type="Proteomes" id="UP000606974"/>
    </source>
</evidence>
<evidence type="ECO:0000313" key="3">
    <source>
        <dbReference type="EMBL" id="KAF7503998.1"/>
    </source>
</evidence>
<proteinExistence type="predicted"/>
<evidence type="ECO:0000256" key="2">
    <source>
        <dbReference type="SAM" id="Phobius"/>
    </source>
</evidence>
<keyword evidence="2" id="KW-0812">Transmembrane</keyword>
<dbReference type="OrthoDB" id="10403560at2759"/>
<feature type="compositionally biased region" description="Basic and acidic residues" evidence="1">
    <location>
        <begin position="196"/>
        <end position="207"/>
    </location>
</feature>
<comment type="caution">
    <text evidence="3">The sequence shown here is derived from an EMBL/GenBank/DDBJ whole genome shotgun (WGS) entry which is preliminary data.</text>
</comment>
<keyword evidence="2" id="KW-0472">Membrane</keyword>
<keyword evidence="2" id="KW-1133">Transmembrane helix</keyword>
<feature type="transmembrane region" description="Helical" evidence="2">
    <location>
        <begin position="6"/>
        <end position="32"/>
    </location>
</feature>
<dbReference type="EMBL" id="JAACFV010000153">
    <property type="protein sequence ID" value="KAF7503998.1"/>
    <property type="molecule type" value="Genomic_DNA"/>
</dbReference>
<feature type="compositionally biased region" description="Polar residues" evidence="1">
    <location>
        <begin position="515"/>
        <end position="526"/>
    </location>
</feature>
<feature type="compositionally biased region" description="Low complexity" evidence="1">
    <location>
        <begin position="502"/>
        <end position="514"/>
    </location>
</feature>
<protein>
    <submittedName>
        <fullName evidence="3">Uncharacterized protein</fullName>
    </submittedName>
</protein>